<evidence type="ECO:0000259" key="4">
    <source>
        <dbReference type="Pfam" id="PF00205"/>
    </source>
</evidence>
<dbReference type="InterPro" id="IPR011766">
    <property type="entry name" value="TPP_enzyme_TPP-bd"/>
</dbReference>
<dbReference type="SUPFAM" id="SSF52467">
    <property type="entry name" value="DHS-like NAD/FAD-binding domain"/>
    <property type="match status" value="1"/>
</dbReference>
<dbReference type="Pfam" id="PF02775">
    <property type="entry name" value="TPP_enzyme_C"/>
    <property type="match status" value="1"/>
</dbReference>
<dbReference type="PANTHER" id="PTHR18968:SF13">
    <property type="entry name" value="ACETOLACTATE SYNTHASE CATALYTIC SUBUNIT, MITOCHONDRIAL"/>
    <property type="match status" value="1"/>
</dbReference>
<dbReference type="GO" id="GO:0030976">
    <property type="term" value="F:thiamine pyrophosphate binding"/>
    <property type="evidence" value="ECO:0007669"/>
    <property type="project" value="InterPro"/>
</dbReference>
<dbReference type="Proteomes" id="UP000476820">
    <property type="component" value="Unassembled WGS sequence"/>
</dbReference>
<dbReference type="EMBL" id="SWVK01000007">
    <property type="protein sequence ID" value="NFN34791.1"/>
    <property type="molecule type" value="Genomic_DNA"/>
</dbReference>
<dbReference type="RefSeq" id="WP_053341825.1">
    <property type="nucleotide sequence ID" value="NZ_JACBBZ010000004.1"/>
</dbReference>
<dbReference type="GO" id="GO:0003984">
    <property type="term" value="F:acetolactate synthase activity"/>
    <property type="evidence" value="ECO:0007669"/>
    <property type="project" value="TreeGrafter"/>
</dbReference>
<feature type="domain" description="Thiamine pyrophosphate enzyme TPP-binding" evidence="5">
    <location>
        <begin position="375"/>
        <end position="522"/>
    </location>
</feature>
<evidence type="ECO:0000256" key="3">
    <source>
        <dbReference type="RuleBase" id="RU362132"/>
    </source>
</evidence>
<dbReference type="GO" id="GO:0009099">
    <property type="term" value="P:L-valine biosynthetic process"/>
    <property type="evidence" value="ECO:0007669"/>
    <property type="project" value="TreeGrafter"/>
</dbReference>
<dbReference type="Pfam" id="PF00205">
    <property type="entry name" value="TPP_enzyme_M"/>
    <property type="match status" value="1"/>
</dbReference>
<dbReference type="PANTHER" id="PTHR18968">
    <property type="entry name" value="THIAMINE PYROPHOSPHATE ENZYMES"/>
    <property type="match status" value="1"/>
</dbReference>
<keyword evidence="2 3" id="KW-0786">Thiamine pyrophosphate</keyword>
<gene>
    <name evidence="7" type="ORF">FC774_10385</name>
    <name evidence="8" type="ORF">FDB51_06505</name>
</gene>
<organism evidence="7 10">
    <name type="scientific">Clostridium botulinum</name>
    <dbReference type="NCBI Taxonomy" id="1491"/>
    <lineage>
        <taxon>Bacteria</taxon>
        <taxon>Bacillati</taxon>
        <taxon>Bacillota</taxon>
        <taxon>Clostridia</taxon>
        <taxon>Eubacteriales</taxon>
        <taxon>Clostridiaceae</taxon>
        <taxon>Clostridium</taxon>
    </lineage>
</organism>
<dbReference type="CDD" id="cd07035">
    <property type="entry name" value="TPP_PYR_POX_like"/>
    <property type="match status" value="1"/>
</dbReference>
<dbReference type="Gene3D" id="3.40.50.970">
    <property type="match status" value="2"/>
</dbReference>
<evidence type="ECO:0000313" key="10">
    <source>
        <dbReference type="Proteomes" id="UP000476820"/>
    </source>
</evidence>
<dbReference type="GO" id="GO:0005948">
    <property type="term" value="C:acetolactate synthase complex"/>
    <property type="evidence" value="ECO:0007669"/>
    <property type="project" value="TreeGrafter"/>
</dbReference>
<reference evidence="9 10" key="1">
    <citation type="submission" date="2019-04" db="EMBL/GenBank/DDBJ databases">
        <title>Genome sequencing of Clostridium botulinum Groups I-IV and Clostridium butyricum.</title>
        <authorList>
            <person name="Brunt J."/>
            <person name="Van Vliet A.H.M."/>
            <person name="Stringer S.C."/>
            <person name="Carter A.T."/>
            <person name="Peck M.W."/>
        </authorList>
    </citation>
    <scope>NUCLEOTIDE SEQUENCE [LARGE SCALE GENOMIC DNA]</scope>
    <source>
        <strain evidence="7 10">1605</strain>
        <strain evidence="8 9">CB-K-33E</strain>
    </source>
</reference>
<dbReference type="GO" id="GO:0009097">
    <property type="term" value="P:isoleucine biosynthetic process"/>
    <property type="evidence" value="ECO:0007669"/>
    <property type="project" value="TreeGrafter"/>
</dbReference>
<dbReference type="Proteomes" id="UP000473681">
    <property type="component" value="Unassembled WGS sequence"/>
</dbReference>
<dbReference type="GO" id="GO:0000287">
    <property type="term" value="F:magnesium ion binding"/>
    <property type="evidence" value="ECO:0007669"/>
    <property type="project" value="InterPro"/>
</dbReference>
<evidence type="ECO:0000256" key="2">
    <source>
        <dbReference type="ARBA" id="ARBA00023052"/>
    </source>
</evidence>
<evidence type="ECO:0000259" key="5">
    <source>
        <dbReference type="Pfam" id="PF02775"/>
    </source>
</evidence>
<dbReference type="Gene3D" id="3.40.50.1220">
    <property type="entry name" value="TPP-binding domain"/>
    <property type="match status" value="1"/>
</dbReference>
<comment type="similarity">
    <text evidence="1 3">Belongs to the TPP enzyme family.</text>
</comment>
<evidence type="ECO:0000256" key="1">
    <source>
        <dbReference type="ARBA" id="ARBA00007812"/>
    </source>
</evidence>
<dbReference type="SUPFAM" id="SSF52518">
    <property type="entry name" value="Thiamin diphosphate-binding fold (THDP-binding)"/>
    <property type="match status" value="2"/>
</dbReference>
<dbReference type="Pfam" id="PF02776">
    <property type="entry name" value="TPP_enzyme_N"/>
    <property type="match status" value="1"/>
</dbReference>
<dbReference type="InterPro" id="IPR029035">
    <property type="entry name" value="DHS-like_NAD/FAD-binding_dom"/>
</dbReference>
<comment type="caution">
    <text evidence="7">The sequence shown here is derived from an EMBL/GenBank/DDBJ whole genome shotgun (WGS) entry which is preliminary data.</text>
</comment>
<evidence type="ECO:0000313" key="8">
    <source>
        <dbReference type="EMBL" id="NFN34791.1"/>
    </source>
</evidence>
<name>A0A0L9YBP6_CLOBO</name>
<dbReference type="InterPro" id="IPR045229">
    <property type="entry name" value="TPP_enz"/>
</dbReference>
<accession>A0A0L9YBP6</accession>
<feature type="domain" description="Thiamine pyrophosphate enzyme central" evidence="4">
    <location>
        <begin position="189"/>
        <end position="322"/>
    </location>
</feature>
<evidence type="ECO:0000313" key="7">
    <source>
        <dbReference type="EMBL" id="NFF88274.1"/>
    </source>
</evidence>
<dbReference type="GO" id="GO:0050660">
    <property type="term" value="F:flavin adenine dinucleotide binding"/>
    <property type="evidence" value="ECO:0007669"/>
    <property type="project" value="TreeGrafter"/>
</dbReference>
<feature type="domain" description="Thiamine pyrophosphate enzyme N-terminal TPP-binding" evidence="6">
    <location>
        <begin position="1"/>
        <end position="115"/>
    </location>
</feature>
<sequence>MKLSKAIAKYIESCGVEYVFGIPSGNVASIYDALNDTKVEFVVTKNEAGSTYSAGKYSDLSKKLSCSILCGGVGITNAINGIADAYINNIPMLVISGYAASDSIGKGCVQELDTAPITESITKYSKTITKKEDVLSELDKAVKLAMQDPKGPVHLSISMDLPTTEISEEDTKTYVAEKIDYNYDQESLNMAINMLNDAKKGIILVGRGAKGNNELIKKLSSKLGWYVATTPQGKSSIDSEFEFNIGNYGFNSTDFAQNYADTEEIDCVLVLGSSLGESATRNFSDALFNDGNKVIQIDNKKKSLNKNHIDRFKVYYELSEALAIIDEKVEDKNVTLNKVEKLNNDYVKDHTGISVRRLADMLPNILNPSTTYMCDIGEFMNYMYKYLFIPKESDFIASLNYGAMGNCVAGSIGAALSGNTEKYAVVVGDGSVFMNGSEILTAKQYSLPIVYFVINNAKLNYVDQGMTFLFGRSINGVVQDRVSIKAIGEGAGIKSYEITDLSQLNEIKDELYSCNEPIIVEIITDGSEKVAAADRFKTLKNKK</sequence>
<proteinExistence type="inferred from homology"/>
<dbReference type="OrthoDB" id="4494979at2"/>
<evidence type="ECO:0000259" key="6">
    <source>
        <dbReference type="Pfam" id="PF02776"/>
    </source>
</evidence>
<evidence type="ECO:0000313" key="9">
    <source>
        <dbReference type="Proteomes" id="UP000473681"/>
    </source>
</evidence>
<dbReference type="AlphaFoldDB" id="A0A0L9YBP6"/>
<dbReference type="EMBL" id="SWOV01000026">
    <property type="protein sequence ID" value="NFF88274.1"/>
    <property type="molecule type" value="Genomic_DNA"/>
</dbReference>
<dbReference type="CDD" id="cd00568">
    <property type="entry name" value="TPP_enzymes"/>
    <property type="match status" value="1"/>
</dbReference>
<dbReference type="InterPro" id="IPR012000">
    <property type="entry name" value="Thiamin_PyroP_enz_cen_dom"/>
</dbReference>
<protein>
    <submittedName>
        <fullName evidence="7">Thiamine pyrophosphate-binding protein</fullName>
    </submittedName>
</protein>
<dbReference type="InterPro" id="IPR012001">
    <property type="entry name" value="Thiamin_PyroP_enz_TPP-bd_dom"/>
</dbReference>
<dbReference type="InterPro" id="IPR029061">
    <property type="entry name" value="THDP-binding"/>
</dbReference>